<dbReference type="InterPro" id="IPR007750">
    <property type="entry name" value="DUF674"/>
</dbReference>
<comment type="caution">
    <text evidence="1">The sequence shown here is derived from an EMBL/GenBank/DDBJ whole genome shotgun (WGS) entry which is preliminary data.</text>
</comment>
<protein>
    <recommendedName>
        <fullName evidence="3">DUF674 family protein</fullName>
    </recommendedName>
</protein>
<proteinExistence type="predicted"/>
<organism evidence="1 2">
    <name type="scientific">Lupinus luteus</name>
    <name type="common">European yellow lupine</name>
    <dbReference type="NCBI Taxonomy" id="3873"/>
    <lineage>
        <taxon>Eukaryota</taxon>
        <taxon>Viridiplantae</taxon>
        <taxon>Streptophyta</taxon>
        <taxon>Embryophyta</taxon>
        <taxon>Tracheophyta</taxon>
        <taxon>Spermatophyta</taxon>
        <taxon>Magnoliopsida</taxon>
        <taxon>eudicotyledons</taxon>
        <taxon>Gunneridae</taxon>
        <taxon>Pentapetalae</taxon>
        <taxon>rosids</taxon>
        <taxon>fabids</taxon>
        <taxon>Fabales</taxon>
        <taxon>Fabaceae</taxon>
        <taxon>Papilionoideae</taxon>
        <taxon>50 kb inversion clade</taxon>
        <taxon>genistoids sensu lato</taxon>
        <taxon>core genistoids</taxon>
        <taxon>Genisteae</taxon>
        <taxon>Lupinus</taxon>
    </lineage>
</organism>
<dbReference type="AlphaFoldDB" id="A0AAV1W370"/>
<sequence>MDRVREAGKDFVDVLLSFLTFPLGTIARIVSNDSNMKKVSVGCLSSLYQSVASLEVKHFWTDTCKGMLLGPRNSSEDYIRNIILNINDTDKTRYFICEDWECSRKESGGLLSLFRNKRCECGKLMNREILPQNALLISSEGSVSQPKDFGFKDYNAIKVISVNVTQKEIVEFFQISLLSNTPLRDFFLRREAFHENVSQRNNTIVLNNAKAEASDGEGSISLKVVTRKSKKKILFALAGDDFVDILLSFLTFPLGAVEDMLEGKSRLGSFDNLYKSILVLDPLKDFKSPNLKDNLVKSPLAQHFKLKKQILPIEEVPIVKYSCYSNRYYSDFSKGYLTTAQVYRNNDGNIISNPLTYVEPQSSTSKTGFVKKPSLFMVTDDLVVTPGSSMSVVSFLTSSGFSSSDLDEEVISIGKKECLSLLQASLISSSTLTDGLGQFIFPIKKQKIT</sequence>
<dbReference type="PANTHER" id="PTHR33103">
    <property type="entry name" value="OS01G0153900 PROTEIN"/>
    <property type="match status" value="1"/>
</dbReference>
<evidence type="ECO:0008006" key="3">
    <source>
        <dbReference type="Google" id="ProtNLM"/>
    </source>
</evidence>
<evidence type="ECO:0000313" key="1">
    <source>
        <dbReference type="EMBL" id="CAL0303312.1"/>
    </source>
</evidence>
<gene>
    <name evidence="1" type="ORF">LLUT_LOCUS4372</name>
</gene>
<keyword evidence="2" id="KW-1185">Reference proteome</keyword>
<dbReference type="EMBL" id="CAXHTB010000003">
    <property type="protein sequence ID" value="CAL0303312.1"/>
    <property type="molecule type" value="Genomic_DNA"/>
</dbReference>
<accession>A0AAV1W370</accession>
<name>A0AAV1W370_LUPLU</name>
<dbReference type="Proteomes" id="UP001497480">
    <property type="component" value="Unassembled WGS sequence"/>
</dbReference>
<evidence type="ECO:0000313" key="2">
    <source>
        <dbReference type="Proteomes" id="UP001497480"/>
    </source>
</evidence>
<dbReference type="Pfam" id="PF05056">
    <property type="entry name" value="DUF674"/>
    <property type="match status" value="2"/>
</dbReference>
<dbReference type="PANTHER" id="PTHR33103:SF27">
    <property type="entry name" value="OS04G0594700 PROTEIN"/>
    <property type="match status" value="1"/>
</dbReference>
<reference evidence="1 2" key="1">
    <citation type="submission" date="2024-03" db="EMBL/GenBank/DDBJ databases">
        <authorList>
            <person name="Martinez-Hernandez J."/>
        </authorList>
    </citation>
    <scope>NUCLEOTIDE SEQUENCE [LARGE SCALE GENOMIC DNA]</scope>
</reference>